<dbReference type="Gramene" id="Zm00001eb388140_T001">
    <property type="protein sequence ID" value="Zm00001eb388140_P001"/>
    <property type="gene ID" value="Zm00001eb388140"/>
</dbReference>
<feature type="compositionally biased region" description="Polar residues" evidence="1">
    <location>
        <begin position="308"/>
        <end position="318"/>
    </location>
</feature>
<accession>A0A804R4L3</accession>
<reference evidence="2" key="2">
    <citation type="submission" date="2019-07" db="EMBL/GenBank/DDBJ databases">
        <authorList>
            <person name="Seetharam A."/>
            <person name="Woodhouse M."/>
            <person name="Cannon E."/>
        </authorList>
    </citation>
    <scope>NUCLEOTIDE SEQUENCE [LARGE SCALE GENOMIC DNA]</scope>
    <source>
        <strain evidence="2">cv. B73</strain>
    </source>
</reference>
<dbReference type="AlphaFoldDB" id="A0A804R4L3"/>
<dbReference type="InParanoid" id="A0A804R4L3"/>
<protein>
    <submittedName>
        <fullName evidence="2">Uncharacterized protein</fullName>
    </submittedName>
</protein>
<reference evidence="2" key="3">
    <citation type="submission" date="2021-05" db="UniProtKB">
        <authorList>
            <consortium name="EnsemblPlants"/>
        </authorList>
    </citation>
    <scope>IDENTIFICATION</scope>
    <source>
        <strain evidence="2">cv. B73</strain>
    </source>
</reference>
<evidence type="ECO:0000313" key="2">
    <source>
        <dbReference type="EnsemblPlants" id="Zm00001eb388140_P001"/>
    </source>
</evidence>
<evidence type="ECO:0000313" key="3">
    <source>
        <dbReference type="Proteomes" id="UP000007305"/>
    </source>
</evidence>
<keyword evidence="3" id="KW-1185">Reference proteome</keyword>
<dbReference type="Proteomes" id="UP000007305">
    <property type="component" value="Chromosome 9"/>
</dbReference>
<organism evidence="2 3">
    <name type="scientific">Zea mays</name>
    <name type="common">Maize</name>
    <dbReference type="NCBI Taxonomy" id="4577"/>
    <lineage>
        <taxon>Eukaryota</taxon>
        <taxon>Viridiplantae</taxon>
        <taxon>Streptophyta</taxon>
        <taxon>Embryophyta</taxon>
        <taxon>Tracheophyta</taxon>
        <taxon>Spermatophyta</taxon>
        <taxon>Magnoliopsida</taxon>
        <taxon>Liliopsida</taxon>
        <taxon>Poales</taxon>
        <taxon>Poaceae</taxon>
        <taxon>PACMAD clade</taxon>
        <taxon>Panicoideae</taxon>
        <taxon>Andropogonodae</taxon>
        <taxon>Andropogoneae</taxon>
        <taxon>Tripsacinae</taxon>
        <taxon>Zea</taxon>
    </lineage>
</organism>
<feature type="region of interest" description="Disordered" evidence="1">
    <location>
        <begin position="231"/>
        <end position="284"/>
    </location>
</feature>
<proteinExistence type="predicted"/>
<reference evidence="3" key="1">
    <citation type="journal article" date="2009" name="Science">
        <title>The B73 maize genome: complexity, diversity, and dynamics.</title>
        <authorList>
            <person name="Schnable P.S."/>
            <person name="Ware D."/>
            <person name="Fulton R.S."/>
            <person name="Stein J.C."/>
            <person name="Wei F."/>
            <person name="Pasternak S."/>
            <person name="Liang C."/>
            <person name="Zhang J."/>
            <person name="Fulton L."/>
            <person name="Graves T.A."/>
            <person name="Minx P."/>
            <person name="Reily A.D."/>
            <person name="Courtney L."/>
            <person name="Kruchowski S.S."/>
            <person name="Tomlinson C."/>
            <person name="Strong C."/>
            <person name="Delehaunty K."/>
            <person name="Fronick C."/>
            <person name="Courtney B."/>
            <person name="Rock S.M."/>
            <person name="Belter E."/>
            <person name="Du F."/>
            <person name="Kim K."/>
            <person name="Abbott R.M."/>
            <person name="Cotton M."/>
            <person name="Levy A."/>
            <person name="Marchetto P."/>
            <person name="Ochoa K."/>
            <person name="Jackson S.M."/>
            <person name="Gillam B."/>
            <person name="Chen W."/>
            <person name="Yan L."/>
            <person name="Higginbotham J."/>
            <person name="Cardenas M."/>
            <person name="Waligorski J."/>
            <person name="Applebaum E."/>
            <person name="Phelps L."/>
            <person name="Falcone J."/>
            <person name="Kanchi K."/>
            <person name="Thane T."/>
            <person name="Scimone A."/>
            <person name="Thane N."/>
            <person name="Henke J."/>
            <person name="Wang T."/>
            <person name="Ruppert J."/>
            <person name="Shah N."/>
            <person name="Rotter K."/>
            <person name="Hodges J."/>
            <person name="Ingenthron E."/>
            <person name="Cordes M."/>
            <person name="Kohlberg S."/>
            <person name="Sgro J."/>
            <person name="Delgado B."/>
            <person name="Mead K."/>
            <person name="Chinwalla A."/>
            <person name="Leonard S."/>
            <person name="Crouse K."/>
            <person name="Collura K."/>
            <person name="Kudrna D."/>
            <person name="Currie J."/>
            <person name="He R."/>
            <person name="Angelova A."/>
            <person name="Rajasekar S."/>
            <person name="Mueller T."/>
            <person name="Lomeli R."/>
            <person name="Scara G."/>
            <person name="Ko A."/>
            <person name="Delaney K."/>
            <person name="Wissotski M."/>
            <person name="Lopez G."/>
            <person name="Campos D."/>
            <person name="Braidotti M."/>
            <person name="Ashley E."/>
            <person name="Golser W."/>
            <person name="Kim H."/>
            <person name="Lee S."/>
            <person name="Lin J."/>
            <person name="Dujmic Z."/>
            <person name="Kim W."/>
            <person name="Talag J."/>
            <person name="Zuccolo A."/>
            <person name="Fan C."/>
            <person name="Sebastian A."/>
            <person name="Kramer M."/>
            <person name="Spiegel L."/>
            <person name="Nascimento L."/>
            <person name="Zutavern T."/>
            <person name="Miller B."/>
            <person name="Ambroise C."/>
            <person name="Muller S."/>
            <person name="Spooner W."/>
            <person name="Narechania A."/>
            <person name="Ren L."/>
            <person name="Wei S."/>
            <person name="Kumari S."/>
            <person name="Faga B."/>
            <person name="Levy M.J."/>
            <person name="McMahan L."/>
            <person name="Van Buren P."/>
            <person name="Vaughn M.W."/>
            <person name="Ying K."/>
            <person name="Yeh C.-T."/>
            <person name="Emrich S.J."/>
            <person name="Jia Y."/>
            <person name="Kalyanaraman A."/>
            <person name="Hsia A.-P."/>
            <person name="Barbazuk W.B."/>
            <person name="Baucom R.S."/>
            <person name="Brutnell T.P."/>
            <person name="Carpita N.C."/>
            <person name="Chaparro C."/>
            <person name="Chia J.-M."/>
            <person name="Deragon J.-M."/>
            <person name="Estill J.C."/>
            <person name="Fu Y."/>
            <person name="Jeddeloh J.A."/>
            <person name="Han Y."/>
            <person name="Lee H."/>
            <person name="Li P."/>
            <person name="Lisch D.R."/>
            <person name="Liu S."/>
            <person name="Liu Z."/>
            <person name="Nagel D.H."/>
            <person name="McCann M.C."/>
            <person name="SanMiguel P."/>
            <person name="Myers A.M."/>
            <person name="Nettleton D."/>
            <person name="Nguyen J."/>
            <person name="Penning B.W."/>
            <person name="Ponnala L."/>
            <person name="Schneider K.L."/>
            <person name="Schwartz D.C."/>
            <person name="Sharma A."/>
            <person name="Soderlund C."/>
            <person name="Springer N.M."/>
            <person name="Sun Q."/>
            <person name="Wang H."/>
            <person name="Waterman M."/>
            <person name="Westerman R."/>
            <person name="Wolfgruber T.K."/>
            <person name="Yang L."/>
            <person name="Yu Y."/>
            <person name="Zhang L."/>
            <person name="Zhou S."/>
            <person name="Zhu Q."/>
            <person name="Bennetzen J.L."/>
            <person name="Dawe R.K."/>
            <person name="Jiang J."/>
            <person name="Jiang N."/>
            <person name="Presting G.G."/>
            <person name="Wessler S.R."/>
            <person name="Aluru S."/>
            <person name="Martienssen R.A."/>
            <person name="Clifton S.W."/>
            <person name="McCombie W.R."/>
            <person name="Wing R.A."/>
            <person name="Wilson R.K."/>
        </authorList>
    </citation>
    <scope>NUCLEOTIDE SEQUENCE [LARGE SCALE GENOMIC DNA]</scope>
    <source>
        <strain evidence="3">cv. B73</strain>
    </source>
</reference>
<name>A0A804R4L3_MAIZE</name>
<feature type="region of interest" description="Disordered" evidence="1">
    <location>
        <begin position="307"/>
        <end position="331"/>
    </location>
</feature>
<sequence length="331" mass="36892">MLTTKSEEKKGSAYYSDWIAKLRENSDLDDETYCIIFMLQAFSFFLAPRSNRQLERCFLGILKKYPIDQWKNLAWCDFFVDFLIHGIKKYKNSTCAHRKCHGVVYLLPVLFVDFVTEDENLSQELPRIHYVSQTYFDRYNDLPNEDFNRLLSKVKKFEDTVYNKDYTMEETGENTDLSHGVMANARTNNLSSTSAIALGLVLSQKLSELESALSATPVEVTELIDTLKGERAKTGEGGKMRSRSRAALRRCSPALGRRSSSAATRQPSRPAVLPTAPAPAPSPGGIAAAATPVLTIALKSGLEAGDGNTHSFPLTRQSPVRFGSAEARRNC</sequence>
<feature type="compositionally biased region" description="Polar residues" evidence="1">
    <location>
        <begin position="258"/>
        <end position="267"/>
    </location>
</feature>
<dbReference type="EnsemblPlants" id="Zm00001eb388140_T001">
    <property type="protein sequence ID" value="Zm00001eb388140_P001"/>
    <property type="gene ID" value="Zm00001eb388140"/>
</dbReference>
<evidence type="ECO:0000256" key="1">
    <source>
        <dbReference type="SAM" id="MobiDB-lite"/>
    </source>
</evidence>